<dbReference type="AlphaFoldDB" id="A0A0H2VBG9"/>
<protein>
    <submittedName>
        <fullName evidence="1">Uncharacterized protein</fullName>
    </submittedName>
</protein>
<organism evidence="1 2">
    <name type="scientific">Escherichia coli O6:H1 (strain CFT073 / ATCC 700928 / UPEC)</name>
    <dbReference type="NCBI Taxonomy" id="199310"/>
    <lineage>
        <taxon>Bacteria</taxon>
        <taxon>Pseudomonadati</taxon>
        <taxon>Pseudomonadota</taxon>
        <taxon>Gammaproteobacteria</taxon>
        <taxon>Enterobacterales</taxon>
        <taxon>Enterobacteriaceae</taxon>
        <taxon>Escherichia</taxon>
    </lineage>
</organism>
<keyword evidence="2" id="KW-1185">Reference proteome</keyword>
<accession>A0A0H2VBG9</accession>
<name>A0A0H2VBG9_ECOL6</name>
<dbReference type="KEGG" id="ecc:c3275"/>
<sequence>MIRDVLHKEPLINKVYVGNNPKIVPADIQNVPFVAIFKIVEVGKSRSHFFWRRKIRFLNNPIQ</sequence>
<dbReference type="EMBL" id="AE014075">
    <property type="protein sequence ID" value="AAN81724.1"/>
    <property type="molecule type" value="Genomic_DNA"/>
</dbReference>
<reference evidence="1 2" key="1">
    <citation type="journal article" date="2002" name="Proc. Natl. Acad. Sci. U.S.A.">
        <title>Extensive mosaic structure revealed by the complete genome sequence of uropathogenic Escherichia coli.</title>
        <authorList>
            <person name="Welch R.A."/>
            <person name="Burland V."/>
            <person name="Plunkett G.III."/>
            <person name="Redford P."/>
            <person name="Roesch P."/>
            <person name="Rasko D."/>
            <person name="Buckles E.L."/>
            <person name="Liou S.R."/>
            <person name="Boutin A."/>
            <person name="Hackett J."/>
            <person name="Stroud D."/>
            <person name="Mayhew G.F."/>
            <person name="Rose D.J."/>
            <person name="Zhou S."/>
            <person name="Schwartz D.C."/>
            <person name="Perna N.T."/>
            <person name="Mobley H.L."/>
            <person name="Donnenberg M.S."/>
            <person name="Blattner F.R."/>
        </authorList>
    </citation>
    <scope>NUCLEOTIDE SEQUENCE [LARGE SCALE GENOMIC DNA]</scope>
    <source>
        <strain evidence="2">CFT073 / ATCC 700928 / UPEC</strain>
    </source>
</reference>
<proteinExistence type="predicted"/>
<evidence type="ECO:0000313" key="1">
    <source>
        <dbReference type="EMBL" id="AAN81724.1"/>
    </source>
</evidence>
<evidence type="ECO:0000313" key="2">
    <source>
        <dbReference type="Proteomes" id="UP000001410"/>
    </source>
</evidence>
<dbReference type="Proteomes" id="UP000001410">
    <property type="component" value="Chromosome"/>
</dbReference>
<dbReference type="HOGENOM" id="CLU_2878672_0_0_6"/>
<gene>
    <name evidence="1" type="ordered locus">c3275</name>
</gene>
<dbReference type="STRING" id="199310.c3275"/>